<dbReference type="CDD" id="cd01335">
    <property type="entry name" value="Radical_SAM"/>
    <property type="match status" value="1"/>
</dbReference>
<feature type="domain" description="Radical SAM core" evidence="7">
    <location>
        <begin position="45"/>
        <end position="278"/>
    </location>
</feature>
<keyword evidence="4 6" id="KW-0408">Iron</keyword>
<comment type="catalytic activity">
    <reaction evidence="6">
        <text>3-[(1-carboxyvinyl)-oxy]benzoate + S-adenosyl-L-methionine + H2O = 6-amino-6-deoxyfutalosine + hydrogencarbonate + L-methionine + H(+)</text>
        <dbReference type="Rhea" id="RHEA:33075"/>
        <dbReference type="ChEBI" id="CHEBI:15377"/>
        <dbReference type="ChEBI" id="CHEBI:15378"/>
        <dbReference type="ChEBI" id="CHEBI:17544"/>
        <dbReference type="ChEBI" id="CHEBI:57844"/>
        <dbReference type="ChEBI" id="CHEBI:59789"/>
        <dbReference type="ChEBI" id="CHEBI:64286"/>
        <dbReference type="ChEBI" id="CHEBI:76981"/>
        <dbReference type="EC" id="2.5.1.120"/>
    </reaction>
</comment>
<comment type="similarity">
    <text evidence="6">Belongs to the radical SAM superfamily. MqnE family.</text>
</comment>
<dbReference type="SFLD" id="SFLDG01064">
    <property type="entry name" value="F420__menaquinone_cofactor_bio"/>
    <property type="match status" value="1"/>
</dbReference>
<keyword evidence="5 6" id="KW-0411">Iron-sulfur</keyword>
<comment type="cofactor">
    <cofactor evidence="6">
        <name>[4Fe-4S] cluster</name>
        <dbReference type="ChEBI" id="CHEBI:49883"/>
    </cofactor>
    <text evidence="6">Binds 1 [4Fe-4S] cluster. The cluster is coordinated with 3 cysteines and an exchangeable S-adenosyl-L-methionine.</text>
</comment>
<feature type="binding site" evidence="6">
    <location>
        <position position="59"/>
    </location>
    <ligand>
        <name>[4Fe-4S] cluster</name>
        <dbReference type="ChEBI" id="CHEBI:49883"/>
        <note>4Fe-4S-S-AdoMet</note>
    </ligand>
</feature>
<dbReference type="NCBIfam" id="NF006276">
    <property type="entry name" value="PRK08444.1"/>
    <property type="match status" value="1"/>
</dbReference>
<accession>A0ABX5VA73</accession>
<keyword evidence="6" id="KW-0808">Transferase</keyword>
<feature type="binding site" evidence="6">
    <location>
        <position position="63"/>
    </location>
    <ligand>
        <name>[4Fe-4S] cluster</name>
        <dbReference type="ChEBI" id="CHEBI:49883"/>
        <note>4Fe-4S-S-AdoMet</note>
    </ligand>
</feature>
<keyword evidence="6" id="KW-0474">Menaquinone biosynthesis</keyword>
<sequence>MDEIINKILSKNVEFDDYLKLYDLDLHILGEIAYKIREEKYDRKVFFNINRHINPTNICKDICKFCAFSAHRKNPNQYIMSIEDCVKIAKDSYKKGAKEVHIVSAHNPEVGYDYYINIIREIKKEVPNIHIKAFTAAEVNFLSELSNKSYEEVLDDMIEAGVDSMPGGGAEIFDESIREKICKGKVNSQNWLKIHKLWHIRGKKSNATMLFGHIENRAHRIDHMLRLKKLQEETNGFNAFIPLVYQRENNYLKVEKFLTGVEILKTVAISRIILENIPHIKAYWPTFTLNLALVAQEFGADDIDGTIEKESIQSAAGANSKKGLDMEELIYQVKDAGFIPVERDSLYNELKIYK</sequence>
<dbReference type="PIRSF" id="PIRSF004762">
    <property type="entry name" value="CHP00423"/>
    <property type="match status" value="1"/>
</dbReference>
<evidence type="ECO:0000313" key="9">
    <source>
        <dbReference type="Proteomes" id="UP000306825"/>
    </source>
</evidence>
<dbReference type="NCBIfam" id="TIGR00423">
    <property type="entry name" value="CofH family radical SAM protein"/>
    <property type="match status" value="1"/>
</dbReference>
<evidence type="ECO:0000313" key="8">
    <source>
        <dbReference type="EMBL" id="QCT94267.1"/>
    </source>
</evidence>
<dbReference type="InterPro" id="IPR013785">
    <property type="entry name" value="Aldolase_TIM"/>
</dbReference>
<dbReference type="SMART" id="SM00729">
    <property type="entry name" value="Elp3"/>
    <property type="match status" value="1"/>
</dbReference>
<evidence type="ECO:0000259" key="7">
    <source>
        <dbReference type="PROSITE" id="PS51918"/>
    </source>
</evidence>
<dbReference type="InterPro" id="IPR022432">
    <property type="entry name" value="MqnE"/>
</dbReference>
<dbReference type="PANTHER" id="PTHR43076:SF7">
    <property type="entry name" value="AMINODEOXYFUTALOSINE SYNTHASE"/>
    <property type="match status" value="1"/>
</dbReference>
<name>A0ABX5VA73_9BACT</name>
<dbReference type="SFLD" id="SFLDF00343">
    <property type="entry name" value="aminofutalosine_synthase_(mqnE"/>
    <property type="match status" value="1"/>
</dbReference>
<evidence type="ECO:0000256" key="2">
    <source>
        <dbReference type="ARBA" id="ARBA00022691"/>
    </source>
</evidence>
<dbReference type="PANTHER" id="PTHR43076">
    <property type="entry name" value="FO SYNTHASE (COFH)"/>
    <property type="match status" value="1"/>
</dbReference>
<dbReference type="EC" id="2.5.1.120" evidence="6"/>
<dbReference type="Proteomes" id="UP000306825">
    <property type="component" value="Chromosome"/>
</dbReference>
<dbReference type="InterPro" id="IPR007197">
    <property type="entry name" value="rSAM"/>
</dbReference>
<dbReference type="SFLD" id="SFLDS00029">
    <property type="entry name" value="Radical_SAM"/>
    <property type="match status" value="1"/>
</dbReference>
<keyword evidence="2 6" id="KW-0949">S-adenosyl-L-methionine</keyword>
<dbReference type="InterPro" id="IPR034405">
    <property type="entry name" value="F420"/>
</dbReference>
<keyword evidence="9" id="KW-1185">Reference proteome</keyword>
<keyword evidence="3 6" id="KW-0479">Metal-binding</keyword>
<evidence type="ECO:0000256" key="5">
    <source>
        <dbReference type="ARBA" id="ARBA00023014"/>
    </source>
</evidence>
<feature type="binding site" evidence="6">
    <location>
        <position position="66"/>
    </location>
    <ligand>
        <name>[4Fe-4S] cluster</name>
        <dbReference type="ChEBI" id="CHEBI:49883"/>
        <note>4Fe-4S-S-AdoMet</note>
    </ligand>
</feature>
<comment type="pathway">
    <text evidence="6">Quinol/quinone metabolism; menaquinone biosynthesis.</text>
</comment>
<dbReference type="InterPro" id="IPR006638">
    <property type="entry name" value="Elp3/MiaA/NifB-like_rSAM"/>
</dbReference>
<dbReference type="RefSeq" id="WP_138323114.1">
    <property type="nucleotide sequence ID" value="NZ_CP040463.1"/>
</dbReference>
<evidence type="ECO:0000256" key="3">
    <source>
        <dbReference type="ARBA" id="ARBA00022723"/>
    </source>
</evidence>
<dbReference type="SFLD" id="SFLDG01389">
    <property type="entry name" value="menaquinone_synthsis_involved"/>
    <property type="match status" value="1"/>
</dbReference>
<proteinExistence type="inferred from homology"/>
<dbReference type="SUPFAM" id="SSF102114">
    <property type="entry name" value="Radical SAM enzymes"/>
    <property type="match status" value="1"/>
</dbReference>
<dbReference type="EMBL" id="CP040463">
    <property type="protein sequence ID" value="QCT94267.1"/>
    <property type="molecule type" value="Genomic_DNA"/>
</dbReference>
<comment type="function">
    <text evidence="6">Radical SAM enzyme that catalyzes the addition of the adenosyl radical to the double bond of 3-[(1-carboxyvinyl)oxy]benzoate, leading to aminodeoxyfutalosine (AFL), a key intermediate in the formation of menaquinone (MK, vitamin K2) from chorismate.</text>
</comment>
<dbReference type="InterPro" id="IPR058240">
    <property type="entry name" value="rSAM_sf"/>
</dbReference>
<evidence type="ECO:0000256" key="4">
    <source>
        <dbReference type="ARBA" id="ARBA00023004"/>
    </source>
</evidence>
<dbReference type="InterPro" id="IPR045567">
    <property type="entry name" value="CofH/MnqC-like_C"/>
</dbReference>
<keyword evidence="1 6" id="KW-0004">4Fe-4S</keyword>
<reference evidence="8 9" key="1">
    <citation type="submission" date="2019-05" db="EMBL/GenBank/DDBJ databases">
        <title>A comparative analysis of the Nautiliaceae.</title>
        <authorList>
            <person name="Grosche A."/>
            <person name="Smedile F."/>
            <person name="Vetriani C."/>
        </authorList>
    </citation>
    <scope>NUCLEOTIDE SEQUENCE [LARGE SCALE GENOMIC DNA]</scope>
    <source>
        <strain evidence="8 9">TB-2</strain>
    </source>
</reference>
<dbReference type="HAMAP" id="MF_00993">
    <property type="entry name" value="MqnE"/>
    <property type="match status" value="1"/>
</dbReference>
<protein>
    <recommendedName>
        <fullName evidence="6">Aminodeoxyfutalosine synthase</fullName>
        <shortName evidence="6">AFL synthase</shortName>
        <shortName evidence="6">Aminofutalosine synthase</shortName>
        <ecNumber evidence="6">2.5.1.120</ecNumber>
    </recommendedName>
    <alternativeName>
        <fullName evidence="6">Menaquinone biosynthetic enzyme MqnE</fullName>
    </alternativeName>
</protein>
<dbReference type="Pfam" id="PF19288">
    <property type="entry name" value="CofH_C"/>
    <property type="match status" value="1"/>
</dbReference>
<gene>
    <name evidence="6 8" type="primary">mqnE</name>
    <name evidence="8" type="ORF">FE773_03450</name>
</gene>
<dbReference type="Gene3D" id="3.20.20.70">
    <property type="entry name" value="Aldolase class I"/>
    <property type="match status" value="1"/>
</dbReference>
<organism evidence="8 9">
    <name type="scientific">Caminibacter mediatlanticus TB-2</name>
    <dbReference type="NCBI Taxonomy" id="391592"/>
    <lineage>
        <taxon>Bacteria</taxon>
        <taxon>Pseudomonadati</taxon>
        <taxon>Campylobacterota</taxon>
        <taxon>Epsilonproteobacteria</taxon>
        <taxon>Nautiliales</taxon>
        <taxon>Nautiliaceae</taxon>
        <taxon>Caminibacter</taxon>
    </lineage>
</organism>
<dbReference type="InterPro" id="IPR020050">
    <property type="entry name" value="FO_synthase_su2"/>
</dbReference>
<dbReference type="NCBIfam" id="TIGR03700">
    <property type="entry name" value="mena_SCO4494"/>
    <property type="match status" value="1"/>
</dbReference>
<dbReference type="Pfam" id="PF04055">
    <property type="entry name" value="Radical_SAM"/>
    <property type="match status" value="1"/>
</dbReference>
<dbReference type="PROSITE" id="PS51918">
    <property type="entry name" value="RADICAL_SAM"/>
    <property type="match status" value="1"/>
</dbReference>
<evidence type="ECO:0000256" key="1">
    <source>
        <dbReference type="ARBA" id="ARBA00022485"/>
    </source>
</evidence>
<evidence type="ECO:0000256" key="6">
    <source>
        <dbReference type="HAMAP-Rule" id="MF_00993"/>
    </source>
</evidence>